<dbReference type="CDD" id="cd14820">
    <property type="entry name" value="TRAX"/>
    <property type="match status" value="1"/>
</dbReference>
<keyword evidence="5" id="KW-0539">Nucleus</keyword>
<organism evidence="6 7">
    <name type="scientific">Laccaria amethystina LaAM-08-1</name>
    <dbReference type="NCBI Taxonomy" id="1095629"/>
    <lineage>
        <taxon>Eukaryota</taxon>
        <taxon>Fungi</taxon>
        <taxon>Dikarya</taxon>
        <taxon>Basidiomycota</taxon>
        <taxon>Agaricomycotina</taxon>
        <taxon>Agaricomycetes</taxon>
        <taxon>Agaricomycetidae</taxon>
        <taxon>Agaricales</taxon>
        <taxon>Agaricineae</taxon>
        <taxon>Hydnangiaceae</taxon>
        <taxon>Laccaria</taxon>
    </lineage>
</organism>
<dbReference type="STRING" id="1095629.A0A0C9XVF9"/>
<dbReference type="HOGENOM" id="CLU_067225_2_0_1"/>
<dbReference type="GO" id="GO:0005634">
    <property type="term" value="C:nucleus"/>
    <property type="evidence" value="ECO:0007669"/>
    <property type="project" value="UniProtKB-SubCell"/>
</dbReference>
<evidence type="ECO:0008006" key="8">
    <source>
        <dbReference type="Google" id="ProtNLM"/>
    </source>
</evidence>
<dbReference type="PANTHER" id="PTHR10741">
    <property type="entry name" value="TRANSLIN AND TRANSLIN ASSOCIATED PROTEIN X"/>
    <property type="match status" value="1"/>
</dbReference>
<evidence type="ECO:0000256" key="5">
    <source>
        <dbReference type="ARBA" id="ARBA00023242"/>
    </source>
</evidence>
<reference evidence="7" key="2">
    <citation type="submission" date="2015-01" db="EMBL/GenBank/DDBJ databases">
        <title>Evolutionary Origins and Diversification of the Mycorrhizal Mutualists.</title>
        <authorList>
            <consortium name="DOE Joint Genome Institute"/>
            <consortium name="Mycorrhizal Genomics Consortium"/>
            <person name="Kohler A."/>
            <person name="Kuo A."/>
            <person name="Nagy L.G."/>
            <person name="Floudas D."/>
            <person name="Copeland A."/>
            <person name="Barry K.W."/>
            <person name="Cichocki N."/>
            <person name="Veneault-Fourrey C."/>
            <person name="LaButti K."/>
            <person name="Lindquist E.A."/>
            <person name="Lipzen A."/>
            <person name="Lundell T."/>
            <person name="Morin E."/>
            <person name="Murat C."/>
            <person name="Riley R."/>
            <person name="Ohm R."/>
            <person name="Sun H."/>
            <person name="Tunlid A."/>
            <person name="Henrissat B."/>
            <person name="Grigoriev I.V."/>
            <person name="Hibbett D.S."/>
            <person name="Martin F."/>
        </authorList>
    </citation>
    <scope>NUCLEOTIDE SEQUENCE [LARGE SCALE GENOMIC DNA]</scope>
    <source>
        <strain evidence="7">LaAM-08-1</strain>
    </source>
</reference>
<protein>
    <recommendedName>
        <fullName evidence="8">Translin</fullName>
    </recommendedName>
</protein>
<name>A0A0C9XVF9_9AGAR</name>
<dbReference type="Gene3D" id="1.20.58.190">
    <property type="entry name" value="Translin, domain 1"/>
    <property type="match status" value="1"/>
</dbReference>
<gene>
    <name evidence="6" type="ORF">K443DRAFT_345133</name>
</gene>
<dbReference type="InterPro" id="IPR036081">
    <property type="entry name" value="Translin_sf"/>
</dbReference>
<dbReference type="EMBL" id="KN838559">
    <property type="protein sequence ID" value="KIK05564.1"/>
    <property type="molecule type" value="Genomic_DNA"/>
</dbReference>
<evidence type="ECO:0000256" key="1">
    <source>
        <dbReference type="ARBA" id="ARBA00004123"/>
    </source>
</evidence>
<dbReference type="InterPro" id="IPR016068">
    <property type="entry name" value="Translin_N"/>
</dbReference>
<dbReference type="InterPro" id="IPR002848">
    <property type="entry name" value="Translin_fam"/>
</dbReference>
<comment type="similarity">
    <text evidence="3">Belongs to the translin family.</text>
</comment>
<dbReference type="GO" id="GO:0005737">
    <property type="term" value="C:cytoplasm"/>
    <property type="evidence" value="ECO:0007669"/>
    <property type="project" value="UniProtKB-SubCell"/>
</dbReference>
<comment type="subcellular location">
    <subcellularLocation>
        <location evidence="2">Cytoplasm</location>
    </subcellularLocation>
    <subcellularLocation>
        <location evidence="1">Nucleus</location>
    </subcellularLocation>
</comment>
<dbReference type="InterPro" id="IPR016069">
    <property type="entry name" value="Translin_C"/>
</dbReference>
<sequence length="268" mass="30437">MSATNDELELFDNFRADLDDHNDRRERLIKASRDATNLSKKTIFLLHRLMMEDSNISTVDNAPGKRAALRGREKLVEVQTIYAGLRQELEGNRFWRYQSQVSPGLQEYIEALGFAHYLEYGSLITFDQVQQTLADSQGVPFFPLTISDYLLGLSDLTGELMRYAISGISRRGGRKKASEVCAFVRGCKSDFERLTPYVWELKKKQYVTGQSLEKIEDAAYAIFVRSSEYDLSPDMLDDIVAQAISSYSTDGLSARPRRGFGHDDLEDT</sequence>
<dbReference type="SUPFAM" id="SSF74784">
    <property type="entry name" value="Translin"/>
    <property type="match status" value="1"/>
</dbReference>
<dbReference type="Proteomes" id="UP000054477">
    <property type="component" value="Unassembled WGS sequence"/>
</dbReference>
<dbReference type="AlphaFoldDB" id="A0A0C9XVF9"/>
<keyword evidence="4" id="KW-0963">Cytoplasm</keyword>
<accession>A0A0C9XVF9</accession>
<dbReference type="Pfam" id="PF01997">
    <property type="entry name" value="Translin"/>
    <property type="match status" value="1"/>
</dbReference>
<keyword evidence="7" id="KW-1185">Reference proteome</keyword>
<dbReference type="GO" id="GO:0043565">
    <property type="term" value="F:sequence-specific DNA binding"/>
    <property type="evidence" value="ECO:0007669"/>
    <property type="project" value="InterPro"/>
</dbReference>
<dbReference type="OrthoDB" id="31005at2759"/>
<evidence type="ECO:0000256" key="3">
    <source>
        <dbReference type="ARBA" id="ARBA00005902"/>
    </source>
</evidence>
<evidence type="ECO:0000256" key="2">
    <source>
        <dbReference type="ARBA" id="ARBA00004496"/>
    </source>
</evidence>
<proteinExistence type="inferred from homology"/>
<evidence type="ECO:0000313" key="7">
    <source>
        <dbReference type="Proteomes" id="UP000054477"/>
    </source>
</evidence>
<evidence type="ECO:0000313" key="6">
    <source>
        <dbReference type="EMBL" id="KIK05564.1"/>
    </source>
</evidence>
<dbReference type="Gene3D" id="1.20.58.200">
    <property type="entry name" value="Translin, domain 2"/>
    <property type="match status" value="1"/>
</dbReference>
<evidence type="ECO:0000256" key="4">
    <source>
        <dbReference type="ARBA" id="ARBA00022490"/>
    </source>
</evidence>
<reference evidence="6 7" key="1">
    <citation type="submission" date="2014-04" db="EMBL/GenBank/DDBJ databases">
        <authorList>
            <consortium name="DOE Joint Genome Institute"/>
            <person name="Kuo A."/>
            <person name="Kohler A."/>
            <person name="Nagy L.G."/>
            <person name="Floudas D."/>
            <person name="Copeland A."/>
            <person name="Barry K.W."/>
            <person name="Cichocki N."/>
            <person name="Veneault-Fourrey C."/>
            <person name="LaButti K."/>
            <person name="Lindquist E.A."/>
            <person name="Lipzen A."/>
            <person name="Lundell T."/>
            <person name="Morin E."/>
            <person name="Murat C."/>
            <person name="Sun H."/>
            <person name="Tunlid A."/>
            <person name="Henrissat B."/>
            <person name="Grigoriev I.V."/>
            <person name="Hibbett D.S."/>
            <person name="Martin F."/>
            <person name="Nordberg H.P."/>
            <person name="Cantor M.N."/>
            <person name="Hua S.X."/>
        </authorList>
    </citation>
    <scope>NUCLEOTIDE SEQUENCE [LARGE SCALE GENOMIC DNA]</scope>
    <source>
        <strain evidence="6 7">LaAM-08-1</strain>
    </source>
</reference>